<evidence type="ECO:0000256" key="3">
    <source>
        <dbReference type="ARBA" id="ARBA00022898"/>
    </source>
</evidence>
<keyword evidence="10" id="KW-0456">Lyase</keyword>
<dbReference type="GO" id="GO:0030170">
    <property type="term" value="F:pyridoxal phosphate binding"/>
    <property type="evidence" value="ECO:0007669"/>
    <property type="project" value="InterPro"/>
</dbReference>
<organism evidence="10 11">
    <name type="scientific">Sediminibacillus albus</name>
    <dbReference type="NCBI Taxonomy" id="407036"/>
    <lineage>
        <taxon>Bacteria</taxon>
        <taxon>Bacillati</taxon>
        <taxon>Bacillota</taxon>
        <taxon>Bacilli</taxon>
        <taxon>Bacillales</taxon>
        <taxon>Bacillaceae</taxon>
        <taxon>Sediminibacillus</taxon>
    </lineage>
</organism>
<evidence type="ECO:0000256" key="7">
    <source>
        <dbReference type="ARBA" id="ARBA00052699"/>
    </source>
</evidence>
<comment type="catalytic activity">
    <reaction evidence="6">
        <text>L-homocysteine + H2O = 2-oxobutanoate + hydrogen sulfide + NH4(+) + H(+)</text>
        <dbReference type="Rhea" id="RHEA:14501"/>
        <dbReference type="ChEBI" id="CHEBI:15377"/>
        <dbReference type="ChEBI" id="CHEBI:15378"/>
        <dbReference type="ChEBI" id="CHEBI:16763"/>
        <dbReference type="ChEBI" id="CHEBI:28938"/>
        <dbReference type="ChEBI" id="CHEBI:29919"/>
        <dbReference type="ChEBI" id="CHEBI:58199"/>
        <dbReference type="EC" id="4.4.1.2"/>
    </reaction>
    <physiologicalReaction direction="left-to-right" evidence="6">
        <dbReference type="Rhea" id="RHEA:14502"/>
    </physiologicalReaction>
</comment>
<dbReference type="CDD" id="cd00614">
    <property type="entry name" value="CGS_like"/>
    <property type="match status" value="1"/>
</dbReference>
<dbReference type="GO" id="GO:0005737">
    <property type="term" value="C:cytoplasm"/>
    <property type="evidence" value="ECO:0007669"/>
    <property type="project" value="TreeGrafter"/>
</dbReference>
<proteinExistence type="inferred from homology"/>
<dbReference type="InterPro" id="IPR054542">
    <property type="entry name" value="Cys_met_metab_PP"/>
</dbReference>
<comment type="cofactor">
    <cofactor evidence="1 9">
        <name>pyridoxal 5'-phosphate</name>
        <dbReference type="ChEBI" id="CHEBI:597326"/>
    </cofactor>
</comment>
<accession>A0A1G8WGQ7</accession>
<dbReference type="PROSITE" id="PS00868">
    <property type="entry name" value="CYS_MET_METAB_PP"/>
    <property type="match status" value="1"/>
</dbReference>
<dbReference type="InterPro" id="IPR015421">
    <property type="entry name" value="PyrdxlP-dep_Trfase_major"/>
</dbReference>
<evidence type="ECO:0000256" key="6">
    <source>
        <dbReference type="ARBA" id="ARBA00048780"/>
    </source>
</evidence>
<dbReference type="PANTHER" id="PTHR11808">
    <property type="entry name" value="TRANS-SULFURATION ENZYME FAMILY MEMBER"/>
    <property type="match status" value="1"/>
</dbReference>
<evidence type="ECO:0000256" key="9">
    <source>
        <dbReference type="RuleBase" id="RU362118"/>
    </source>
</evidence>
<dbReference type="PANTHER" id="PTHR11808:SF80">
    <property type="entry name" value="CYSTATHIONINE GAMMA-LYASE"/>
    <property type="match status" value="1"/>
</dbReference>
<dbReference type="SUPFAM" id="SSF53383">
    <property type="entry name" value="PLP-dependent transferases"/>
    <property type="match status" value="1"/>
</dbReference>
<dbReference type="EC" id="4.4.1.2" evidence="4"/>
<dbReference type="GO" id="GO:0047982">
    <property type="term" value="F:homocysteine desulfhydrase activity"/>
    <property type="evidence" value="ECO:0007669"/>
    <property type="project" value="UniProtKB-EC"/>
</dbReference>
<dbReference type="InterPro" id="IPR015422">
    <property type="entry name" value="PyrdxlP-dep_Trfase_small"/>
</dbReference>
<dbReference type="AlphaFoldDB" id="A0A1G8WGQ7"/>
<evidence type="ECO:0000256" key="2">
    <source>
        <dbReference type="ARBA" id="ARBA00009077"/>
    </source>
</evidence>
<dbReference type="FunFam" id="3.40.640.10:FF:000046">
    <property type="entry name" value="Cystathionine gamma-lyase"/>
    <property type="match status" value="1"/>
</dbReference>
<dbReference type="STRING" id="407036.SAMN05216243_0794"/>
<keyword evidence="3 8" id="KW-0663">Pyridoxal phosphate</keyword>
<evidence type="ECO:0000313" key="10">
    <source>
        <dbReference type="EMBL" id="SDJ77462.1"/>
    </source>
</evidence>
<dbReference type="Pfam" id="PF01053">
    <property type="entry name" value="Cys_Met_Meta_PP"/>
    <property type="match status" value="1"/>
</dbReference>
<name>A0A1G8WGQ7_9BACI</name>
<dbReference type="Gene3D" id="3.40.640.10">
    <property type="entry name" value="Type I PLP-dependent aspartate aminotransferase-like (Major domain)"/>
    <property type="match status" value="1"/>
</dbReference>
<comment type="catalytic activity">
    <reaction evidence="7">
        <text>L-methionine + H2O = methanethiol + 2-oxobutanoate + NH4(+)</text>
        <dbReference type="Rhea" id="RHEA:23800"/>
        <dbReference type="ChEBI" id="CHEBI:15377"/>
        <dbReference type="ChEBI" id="CHEBI:16007"/>
        <dbReference type="ChEBI" id="CHEBI:16763"/>
        <dbReference type="ChEBI" id="CHEBI:28938"/>
        <dbReference type="ChEBI" id="CHEBI:57844"/>
        <dbReference type="EC" id="4.4.1.11"/>
    </reaction>
    <physiologicalReaction direction="left-to-right" evidence="7">
        <dbReference type="Rhea" id="RHEA:23801"/>
    </physiologicalReaction>
</comment>
<dbReference type="PIRSF" id="PIRSF001434">
    <property type="entry name" value="CGS"/>
    <property type="match status" value="1"/>
</dbReference>
<protein>
    <recommendedName>
        <fullName evidence="4">homocysteine desulfhydrase</fullName>
        <ecNumber evidence="4">4.4.1.2</ecNumber>
    </recommendedName>
    <alternativeName>
        <fullName evidence="5">Homocysteine desulfhydrase</fullName>
    </alternativeName>
</protein>
<evidence type="ECO:0000256" key="8">
    <source>
        <dbReference type="PIRSR" id="PIRSR001434-2"/>
    </source>
</evidence>
<dbReference type="GO" id="GO:0018826">
    <property type="term" value="F:methionine gamma-lyase activity"/>
    <property type="evidence" value="ECO:0007669"/>
    <property type="project" value="UniProtKB-EC"/>
</dbReference>
<evidence type="ECO:0000313" key="11">
    <source>
        <dbReference type="Proteomes" id="UP000198694"/>
    </source>
</evidence>
<sequence length="393" mass="43650">MNYSDEEICTHIGETVSENHGAVAPPIYQTSLFAFESFEAFTKAQEKERENYVYTRGVNPTAELLENKLAYLERGEKCKCFASGMGAISAVFLSLLKTSDHVLFVNNIYGPTTLLLDHLKRFYIDHSFVSGEINEIEKAIKPTTKLIYMESPGTMIMNVVDLEAIAAIGKAKGIVTAIDNTWSTPIFQKPLTMGIDLSIHSLTKYIGGHSDVVGGAVIGNNQLVDQIFQYGYQLNGAVLAPHDASLIIRGLRTLPLRMKQHEKQCRQVIEYLQGKEEIQTINHPSLLDERSVPFITKQMSGYSGLLSFELKEADFDSVALFINQLSIFKIGVSWGGFESLVTAPVKRGNEEMLRKQGVSPGLIRLSIGLEGAELLINDLERGFQALKNQLKVR</sequence>
<comment type="similarity">
    <text evidence="2 9">Belongs to the trans-sulfuration enzymes family.</text>
</comment>
<dbReference type="OrthoDB" id="9780685at2"/>
<dbReference type="Proteomes" id="UP000198694">
    <property type="component" value="Unassembled WGS sequence"/>
</dbReference>
<evidence type="ECO:0000256" key="5">
    <source>
        <dbReference type="ARBA" id="ARBA00047199"/>
    </source>
</evidence>
<evidence type="ECO:0000256" key="4">
    <source>
        <dbReference type="ARBA" id="ARBA00047175"/>
    </source>
</evidence>
<dbReference type="RefSeq" id="WP_093211259.1">
    <property type="nucleotide sequence ID" value="NZ_FNFL01000001.1"/>
</dbReference>
<keyword evidence="11" id="KW-1185">Reference proteome</keyword>
<dbReference type="GO" id="GO:0019346">
    <property type="term" value="P:transsulfuration"/>
    <property type="evidence" value="ECO:0007669"/>
    <property type="project" value="InterPro"/>
</dbReference>
<reference evidence="10 11" key="1">
    <citation type="submission" date="2016-10" db="EMBL/GenBank/DDBJ databases">
        <authorList>
            <person name="de Groot N.N."/>
        </authorList>
    </citation>
    <scope>NUCLEOTIDE SEQUENCE [LARGE SCALE GENOMIC DNA]</scope>
    <source>
        <strain evidence="10 11">CGMCC 1.6502</strain>
    </source>
</reference>
<feature type="modified residue" description="N6-(pyridoxal phosphate)lysine" evidence="8">
    <location>
        <position position="204"/>
    </location>
</feature>
<dbReference type="InterPro" id="IPR015424">
    <property type="entry name" value="PyrdxlP-dep_Trfase"/>
</dbReference>
<evidence type="ECO:0000256" key="1">
    <source>
        <dbReference type="ARBA" id="ARBA00001933"/>
    </source>
</evidence>
<dbReference type="InterPro" id="IPR000277">
    <property type="entry name" value="Cys/Met-Metab_PyrdxlP-dep_enz"/>
</dbReference>
<gene>
    <name evidence="10" type="ORF">SAMN05216243_0794</name>
</gene>
<dbReference type="Gene3D" id="3.90.1150.10">
    <property type="entry name" value="Aspartate Aminotransferase, domain 1"/>
    <property type="match status" value="1"/>
</dbReference>
<dbReference type="EMBL" id="FNFL01000001">
    <property type="protein sequence ID" value="SDJ77462.1"/>
    <property type="molecule type" value="Genomic_DNA"/>
</dbReference>